<organism evidence="1 2">
    <name type="scientific">Ostreococcus tauri virus OtV5</name>
    <dbReference type="NCBI Taxonomy" id="1785753"/>
    <lineage>
        <taxon>Viruses</taxon>
        <taxon>Varidnaviria</taxon>
        <taxon>Bamfordvirae</taxon>
        <taxon>Nucleocytoviricota</taxon>
        <taxon>Megaviricetes</taxon>
        <taxon>Algavirales</taxon>
        <taxon>Phycodnaviridae</taxon>
        <taxon>Prasinovirus</taxon>
        <taxon>Prasinovirus ostreotauri</taxon>
    </lineage>
</organism>
<dbReference type="RefSeq" id="YP_001648137.2">
    <property type="nucleotide sequence ID" value="NC_010191.2"/>
</dbReference>
<evidence type="ECO:0000313" key="2">
    <source>
        <dbReference type="Proteomes" id="UP000203890"/>
    </source>
</evidence>
<keyword evidence="2" id="KW-1185">Reference proteome</keyword>
<reference evidence="1 2" key="1">
    <citation type="journal article" date="2008" name="PLoS ONE">
        <title>Life-cycle and genome of OtV5, a large DNA virus of the pelagic marine unicellular green alga Ostreococcus tauri.</title>
        <authorList>
            <person name="Derelle E."/>
            <person name="Ferraz C."/>
            <person name="Escande M.L."/>
            <person name="Eychenie S."/>
            <person name="Cooke R."/>
            <person name="Piganeau G."/>
            <person name="Desdevises Y."/>
            <person name="Bellec L."/>
            <person name="Moreau H."/>
            <person name="Grimsley N."/>
        </authorList>
    </citation>
    <scope>NUCLEOTIDE SEQUENCE [LARGE SCALE GENOMIC DNA]</scope>
    <source>
        <strain evidence="1 2">OtV5</strain>
    </source>
</reference>
<gene>
    <name evidence="1" type="ORF">OtV5_057</name>
</gene>
<dbReference type="KEGG" id="vg:5845607"/>
<accession>A9YVV8</accession>
<dbReference type="EMBL" id="EU304328">
    <property type="protein sequence ID" value="ABY27841.2"/>
    <property type="molecule type" value="Genomic_DNA"/>
</dbReference>
<sequence length="78" mass="9263">MLSLTTSITFAANTKRFKKFGRKMKKNTDTDVGKIREKLSDISRDEQRRVKEIFREHQEFFKGSTPKKEETAIDFFEN</sequence>
<dbReference type="Proteomes" id="UP000203890">
    <property type="component" value="Segment"/>
</dbReference>
<evidence type="ECO:0000313" key="1">
    <source>
        <dbReference type="EMBL" id="ABY27841.2"/>
    </source>
</evidence>
<dbReference type="OrthoDB" id="26585at10239"/>
<proteinExistence type="predicted"/>
<name>A9YVV8_9PHYC</name>
<protein>
    <submittedName>
        <fullName evidence="1">Uncharacterized protein</fullName>
    </submittedName>
</protein>
<dbReference type="GeneID" id="5845607"/>